<dbReference type="EMBL" id="JRUQ01000005">
    <property type="protein sequence ID" value="KGT95974.1"/>
    <property type="molecule type" value="Genomic_DNA"/>
</dbReference>
<reference evidence="7 8" key="1">
    <citation type="submission" date="2014-10" db="EMBL/GenBank/DDBJ databases">
        <title>Genome sequence of Erwinia typographi M043b.</title>
        <authorList>
            <person name="Chan K.-G."/>
            <person name="Tan W.-S."/>
        </authorList>
    </citation>
    <scope>NUCLEOTIDE SEQUENCE [LARGE SCALE GENOMIC DNA]</scope>
    <source>
        <strain evidence="7 8">M043b</strain>
    </source>
</reference>
<comment type="subcellular location">
    <subcellularLocation>
        <location evidence="4">Bacterial flagellum basal body</location>
    </subcellularLocation>
</comment>
<dbReference type="Gene3D" id="2.30.110.10">
    <property type="entry name" value="Electron Transport, Fmn-binding Protein, Chain A"/>
    <property type="match status" value="1"/>
</dbReference>
<evidence type="ECO:0000256" key="3">
    <source>
        <dbReference type="ARBA" id="ARBA00023143"/>
    </source>
</evidence>
<evidence type="ECO:0000256" key="2">
    <source>
        <dbReference type="ARBA" id="ARBA00022741"/>
    </source>
</evidence>
<evidence type="ECO:0000313" key="8">
    <source>
        <dbReference type="Proteomes" id="UP000030351"/>
    </source>
</evidence>
<gene>
    <name evidence="4" type="primary">ycgR</name>
    <name evidence="7" type="ORF">NG99_00995</name>
</gene>
<dbReference type="GO" id="GO:0071973">
    <property type="term" value="P:bacterial-type flagellum-dependent cell motility"/>
    <property type="evidence" value="ECO:0007669"/>
    <property type="project" value="UniProtKB-UniRule"/>
</dbReference>
<dbReference type="InterPro" id="IPR009926">
    <property type="entry name" value="T3SS_YcgR_PilZN"/>
</dbReference>
<dbReference type="Proteomes" id="UP000030351">
    <property type="component" value="Unassembled WGS sequence"/>
</dbReference>
<evidence type="ECO:0000256" key="1">
    <source>
        <dbReference type="ARBA" id="ARBA00022636"/>
    </source>
</evidence>
<comment type="similarity">
    <text evidence="4">Belongs to the YcgR family.</text>
</comment>
<dbReference type="Pfam" id="PF07317">
    <property type="entry name" value="PilZN"/>
    <property type="match status" value="1"/>
</dbReference>
<comment type="subunit">
    <text evidence="4">Monomer. Interacts with the flagellar basal bodies.</text>
</comment>
<dbReference type="InterPro" id="IPR009875">
    <property type="entry name" value="PilZ_domain"/>
</dbReference>
<organism evidence="7 8">
    <name type="scientific">Erwinia typographi</name>
    <dbReference type="NCBI Taxonomy" id="371042"/>
    <lineage>
        <taxon>Bacteria</taxon>
        <taxon>Pseudomonadati</taxon>
        <taxon>Pseudomonadota</taxon>
        <taxon>Gammaproteobacteria</taxon>
        <taxon>Enterobacterales</taxon>
        <taxon>Erwiniaceae</taxon>
        <taxon>Erwinia</taxon>
    </lineage>
</organism>
<dbReference type="AlphaFoldDB" id="A0A0A3ZDU2"/>
<dbReference type="Pfam" id="PF07238">
    <property type="entry name" value="PilZ"/>
    <property type="match status" value="1"/>
</dbReference>
<comment type="caution">
    <text evidence="7">The sequence shown here is derived from an EMBL/GenBank/DDBJ whole genome shotgun (WGS) entry which is preliminary data.</text>
</comment>
<dbReference type="Gene3D" id="2.40.10.220">
    <property type="entry name" value="predicted glycosyltransferase like domains"/>
    <property type="match status" value="1"/>
</dbReference>
<dbReference type="GO" id="GO:0071945">
    <property type="term" value="P:regulation of bacterial-type flagellum-dependent cell motility by regulation of motor speed"/>
    <property type="evidence" value="ECO:0007669"/>
    <property type="project" value="UniProtKB-UniRule"/>
</dbReference>
<dbReference type="eggNOG" id="COG5581">
    <property type="taxonomic scope" value="Bacteria"/>
</dbReference>
<dbReference type="InterPro" id="IPR012349">
    <property type="entry name" value="Split_barrel_FMN-bd"/>
</dbReference>
<dbReference type="RefSeq" id="WP_034887458.1">
    <property type="nucleotide sequence ID" value="NZ_JRUQ01000005.1"/>
</dbReference>
<accession>A0A0A3ZDU2</accession>
<keyword evidence="1 4" id="KW-0973">c-di-GMP</keyword>
<keyword evidence="8" id="KW-1185">Reference proteome</keyword>
<sequence>MKAEDKEQYLKRGPLAVLAVLKTLIKNQTPILVSHARGQFMTKLLDADREGIVLDLGSNDAENQHAMQARDLHLTAETHGAKVEFALSELTDDEFDNLPAFSAALPDVLWMIQRREFFRVSAPLEPIFYCYVTWPDGSGEGRLRLQDLSLGGIGALVDSPIPCPLNGGEEFEKLRVELGEYGRFEVDAQLINVGKRSIVGNKNETVVTPRLSFRFSSLTAGEERSLQQVIFSLERLARDKANRFQ</sequence>
<keyword evidence="7" id="KW-0966">Cell projection</keyword>
<evidence type="ECO:0000256" key="4">
    <source>
        <dbReference type="HAMAP-Rule" id="MF_01457"/>
    </source>
</evidence>
<keyword evidence="3 4" id="KW-0975">Bacterial flagellum</keyword>
<protein>
    <recommendedName>
        <fullName evidence="4">Flagellar brake protein YcgR</fullName>
    </recommendedName>
    <alternativeName>
        <fullName evidence="4">Cyclic di-GMP binding protein YcgR</fullName>
    </alternativeName>
</protein>
<name>A0A0A3ZDU2_9GAMM</name>
<dbReference type="OrthoDB" id="5572581at2"/>
<keyword evidence="7" id="KW-0969">Cilium</keyword>
<dbReference type="GO" id="GO:0009425">
    <property type="term" value="C:bacterial-type flagellum basal body"/>
    <property type="evidence" value="ECO:0007669"/>
    <property type="project" value="UniProtKB-SubCell"/>
</dbReference>
<keyword evidence="2 4" id="KW-0547">Nucleotide-binding</keyword>
<evidence type="ECO:0000259" key="6">
    <source>
        <dbReference type="Pfam" id="PF07317"/>
    </source>
</evidence>
<comment type="function">
    <text evidence="4">Acts as a flagellar brake, regulating swimming and swarming in a bis-(3'-5') cyclic diguanylic acid (c-di-GMP)-dependent manner. Binds 1 c-di-GMP dimer per subunit. Increasing levels of c-di-GMP lead to decreased motility.</text>
</comment>
<evidence type="ECO:0000259" key="5">
    <source>
        <dbReference type="Pfam" id="PF07238"/>
    </source>
</evidence>
<dbReference type="InterPro" id="IPR023787">
    <property type="entry name" value="T3SS_YcgR"/>
</dbReference>
<keyword evidence="7" id="KW-0282">Flagellum</keyword>
<feature type="domain" description="PilZ" evidence="5">
    <location>
        <begin position="113"/>
        <end position="231"/>
    </location>
</feature>
<proteinExistence type="inferred from homology"/>
<feature type="domain" description="Type III secretion system flagellar brake protein YcgR PilZN" evidence="6">
    <location>
        <begin position="9"/>
        <end position="110"/>
    </location>
</feature>
<evidence type="ECO:0000313" key="7">
    <source>
        <dbReference type="EMBL" id="KGT95974.1"/>
    </source>
</evidence>
<dbReference type="HAMAP" id="MF_01457">
    <property type="entry name" value="YcgR"/>
    <property type="match status" value="1"/>
</dbReference>
<dbReference type="STRING" id="371042.NG99_00995"/>
<dbReference type="GO" id="GO:0035438">
    <property type="term" value="F:cyclic-di-GMP binding"/>
    <property type="evidence" value="ECO:0007669"/>
    <property type="project" value="UniProtKB-UniRule"/>
</dbReference>